<accession>T0KLZ2</accession>
<proteinExistence type="predicted"/>
<keyword evidence="2" id="KW-1185">Reference proteome</keyword>
<evidence type="ECO:0000313" key="2">
    <source>
        <dbReference type="Proteomes" id="UP000015520"/>
    </source>
</evidence>
<comment type="caution">
    <text evidence="1">The sequence shown here is derived from an EMBL/GenBank/DDBJ whole genome shotgun (WGS) entry which is preliminary data.</text>
</comment>
<dbReference type="EMBL" id="AUPZ01000019">
    <property type="protein sequence ID" value="EQB34408.1"/>
    <property type="molecule type" value="Genomic_DNA"/>
</dbReference>
<dbReference type="Proteomes" id="UP000015520">
    <property type="component" value="Unassembled WGS sequence"/>
</dbReference>
<dbReference type="AlphaFoldDB" id="T0KLZ2"/>
<name>T0KLZ2_9BACT</name>
<organism evidence="1 2">
    <name type="scientific">Sulfurimonas hongkongensis</name>
    <dbReference type="NCBI Taxonomy" id="1172190"/>
    <lineage>
        <taxon>Bacteria</taxon>
        <taxon>Pseudomonadati</taxon>
        <taxon>Campylobacterota</taxon>
        <taxon>Epsilonproteobacteria</taxon>
        <taxon>Campylobacterales</taxon>
        <taxon>Sulfurimonadaceae</taxon>
        <taxon>Sulfurimonas</taxon>
    </lineage>
</organism>
<protein>
    <submittedName>
        <fullName evidence="1">Uncharacterized protein</fullName>
    </submittedName>
</protein>
<sequence>MIEYVVAASLLLAIGVFSYISLKTLNISL</sequence>
<reference evidence="1 2" key="1">
    <citation type="submission" date="2013-07" db="EMBL/GenBank/DDBJ databases">
        <title>Sulfurimonas hongkongensis AST-10 Genome Sequencing.</title>
        <authorList>
            <person name="Cai L."/>
            <person name="Zhang T."/>
        </authorList>
    </citation>
    <scope>NUCLEOTIDE SEQUENCE [LARGE SCALE GENOMIC DNA]</scope>
    <source>
        <strain evidence="1 2">AST-10</strain>
    </source>
</reference>
<gene>
    <name evidence="1" type="ORF">M947_11035</name>
</gene>
<evidence type="ECO:0000313" key="1">
    <source>
        <dbReference type="EMBL" id="EQB34408.1"/>
    </source>
</evidence>